<feature type="region of interest" description="Disordered" evidence="1">
    <location>
        <begin position="435"/>
        <end position="458"/>
    </location>
</feature>
<dbReference type="RefSeq" id="XP_005821416.1">
    <property type="nucleotide sequence ID" value="XM_005821359.1"/>
</dbReference>
<dbReference type="OrthoDB" id="275278at2759"/>
<feature type="region of interest" description="Disordered" evidence="1">
    <location>
        <begin position="259"/>
        <end position="278"/>
    </location>
</feature>
<keyword evidence="3" id="KW-0732">Signal</keyword>
<dbReference type="PANTHER" id="PTHR14009:SF1">
    <property type="entry name" value="MITOCHONDRIAL PROTON_CALCIUM EXCHANGER PROTEIN"/>
    <property type="match status" value="1"/>
</dbReference>
<feature type="compositionally biased region" description="Polar residues" evidence="1">
    <location>
        <begin position="259"/>
        <end position="271"/>
    </location>
</feature>
<reference evidence="5" key="3">
    <citation type="submission" date="2016-03" db="UniProtKB">
        <authorList>
            <consortium name="EnsemblProtists"/>
        </authorList>
    </citation>
    <scope>IDENTIFICATION</scope>
</reference>
<protein>
    <submittedName>
        <fullName evidence="4 5">Uncharacterized protein</fullName>
    </submittedName>
</protein>
<dbReference type="KEGG" id="gtt:GUITHDRAFT_166205"/>
<dbReference type="Proteomes" id="UP000011087">
    <property type="component" value="Unassembled WGS sequence"/>
</dbReference>
<evidence type="ECO:0000256" key="3">
    <source>
        <dbReference type="SAM" id="SignalP"/>
    </source>
</evidence>
<sequence length="731" mass="81619">MVRSKIVLCLLLFSFFSTHQVNSFVVSFRPSVFNAGQHVQNPSALQLQVLSRTPASGMATGNGGPSIDPLLKELFSSHRRHGRCSLRSAGRENVEEVNQGISLPVEESGGGGKEPGSVHSSSSAQIHEMKLPKASESQPSQISLLRKPTPRLQKLRDLLFKKDVMETLTSAEFALKLDTSGLFANTVGMEANGVRTRTTIDYDRIFRRLGACFTAIDMYGAGRISMTEAELLSLRDRLLDMQEQVARRVEAGFAESSRSNIENSNVDAQSETGRDNEGASTYISQAKEWLDSMRSFDVSSIGGVLQAAIEGRAKEVSRLSEEEERGAFVREDGSLDFDFGTRDEVEGMDRAGVRVEVLSLQVTRMGKELWARLNGVPPGEEAAARNLTALKDALLNDPVGLELEAKVVQAQDDLIIAEERRDSLYRSLQRLREGGELHEDAEKPNRNQKRKSSTRSDPKAFNEALAALISEIRDWEARVQRAEQFLALQELQLDMERICIYLTYEIEQSEEVQEQQKLAVAEFGLLDAQVVTLDQLSETVQDRNATNIYDSLGEEDSVGEEEHGGIASQETFMLDDVILDEGLPLDVGRKFADGARFYVEGSKLLGTDVQYAVRLIIKAALGDTLQPREVRTLRRTAKDLITFIPFIIILLIPLSPVGHVLVFSFIQRFFPDFFPTPYTDRRQNLMRIYQSVELVMPDTSSGKPSNRISSSTVRRNRGGTTTQMRRERMKR</sequence>
<dbReference type="GO" id="GO:0030003">
    <property type="term" value="P:intracellular monoatomic cation homeostasis"/>
    <property type="evidence" value="ECO:0007669"/>
    <property type="project" value="TreeGrafter"/>
</dbReference>
<feature type="transmembrane region" description="Helical" evidence="2">
    <location>
        <begin position="640"/>
        <end position="666"/>
    </location>
</feature>
<dbReference type="EMBL" id="JH993109">
    <property type="protein sequence ID" value="EKX34436.1"/>
    <property type="molecule type" value="Genomic_DNA"/>
</dbReference>
<organism evidence="4">
    <name type="scientific">Guillardia theta (strain CCMP2712)</name>
    <name type="common">Cryptophyte</name>
    <dbReference type="NCBI Taxonomy" id="905079"/>
    <lineage>
        <taxon>Eukaryota</taxon>
        <taxon>Cryptophyceae</taxon>
        <taxon>Pyrenomonadales</taxon>
        <taxon>Geminigeraceae</taxon>
        <taxon>Guillardia</taxon>
    </lineage>
</organism>
<dbReference type="InterPro" id="IPR044202">
    <property type="entry name" value="LETM1/MDM38-like"/>
</dbReference>
<reference evidence="6" key="2">
    <citation type="submission" date="2012-11" db="EMBL/GenBank/DDBJ databases">
        <authorList>
            <person name="Kuo A."/>
            <person name="Curtis B.A."/>
            <person name="Tanifuji G."/>
            <person name="Burki F."/>
            <person name="Gruber A."/>
            <person name="Irimia M."/>
            <person name="Maruyama S."/>
            <person name="Arias M.C."/>
            <person name="Ball S.G."/>
            <person name="Gile G.H."/>
            <person name="Hirakawa Y."/>
            <person name="Hopkins J.F."/>
            <person name="Rensing S.A."/>
            <person name="Schmutz J."/>
            <person name="Symeonidi A."/>
            <person name="Elias M."/>
            <person name="Eveleigh R.J."/>
            <person name="Herman E.K."/>
            <person name="Klute M.J."/>
            <person name="Nakayama T."/>
            <person name="Obornik M."/>
            <person name="Reyes-Prieto A."/>
            <person name="Armbrust E.V."/>
            <person name="Aves S.J."/>
            <person name="Beiko R.G."/>
            <person name="Coutinho P."/>
            <person name="Dacks J.B."/>
            <person name="Durnford D.G."/>
            <person name="Fast N.M."/>
            <person name="Green B.R."/>
            <person name="Grisdale C."/>
            <person name="Hempe F."/>
            <person name="Henrissat B."/>
            <person name="Hoppner M.P."/>
            <person name="Ishida K.-I."/>
            <person name="Kim E."/>
            <person name="Koreny L."/>
            <person name="Kroth P.G."/>
            <person name="Liu Y."/>
            <person name="Malik S.-B."/>
            <person name="Maier U.G."/>
            <person name="McRose D."/>
            <person name="Mock T."/>
            <person name="Neilson J.A."/>
            <person name="Onodera N.T."/>
            <person name="Poole A.M."/>
            <person name="Pritham E.J."/>
            <person name="Richards T.A."/>
            <person name="Rocap G."/>
            <person name="Roy S.W."/>
            <person name="Sarai C."/>
            <person name="Schaack S."/>
            <person name="Shirato S."/>
            <person name="Slamovits C.H."/>
            <person name="Spencer D.F."/>
            <person name="Suzuki S."/>
            <person name="Worden A.Z."/>
            <person name="Zauner S."/>
            <person name="Barry K."/>
            <person name="Bell C."/>
            <person name="Bharti A.K."/>
            <person name="Crow J.A."/>
            <person name="Grimwood J."/>
            <person name="Kramer R."/>
            <person name="Lindquist E."/>
            <person name="Lucas S."/>
            <person name="Salamov A."/>
            <person name="McFadden G.I."/>
            <person name="Lane C.E."/>
            <person name="Keeling P.J."/>
            <person name="Gray M.W."/>
            <person name="Grigoriev I.V."/>
            <person name="Archibald J.M."/>
        </authorList>
    </citation>
    <scope>NUCLEOTIDE SEQUENCE</scope>
    <source>
        <strain evidence="6">CCMP2712</strain>
    </source>
</reference>
<feature type="compositionally biased region" description="Polar residues" evidence="1">
    <location>
        <begin position="698"/>
        <end position="723"/>
    </location>
</feature>
<feature type="region of interest" description="Disordered" evidence="1">
    <location>
        <begin position="697"/>
        <end position="731"/>
    </location>
</feature>
<dbReference type="PANTHER" id="PTHR14009">
    <property type="entry name" value="LEUCINE ZIPPER-EF-HAND CONTAINING TRANSMEMBRANE PROTEIN"/>
    <property type="match status" value="1"/>
</dbReference>
<feature type="compositionally biased region" description="Basic and acidic residues" evidence="1">
    <location>
        <begin position="435"/>
        <end position="445"/>
    </location>
</feature>
<evidence type="ECO:0000256" key="2">
    <source>
        <dbReference type="SAM" id="Phobius"/>
    </source>
</evidence>
<accession>L1IDU4</accession>
<evidence type="ECO:0000313" key="6">
    <source>
        <dbReference type="Proteomes" id="UP000011087"/>
    </source>
</evidence>
<reference evidence="4 6" key="1">
    <citation type="journal article" date="2012" name="Nature">
        <title>Algal genomes reveal evolutionary mosaicism and the fate of nucleomorphs.</title>
        <authorList>
            <consortium name="DOE Joint Genome Institute"/>
            <person name="Curtis B.A."/>
            <person name="Tanifuji G."/>
            <person name="Burki F."/>
            <person name="Gruber A."/>
            <person name="Irimia M."/>
            <person name="Maruyama S."/>
            <person name="Arias M.C."/>
            <person name="Ball S.G."/>
            <person name="Gile G.H."/>
            <person name="Hirakawa Y."/>
            <person name="Hopkins J.F."/>
            <person name="Kuo A."/>
            <person name="Rensing S.A."/>
            <person name="Schmutz J."/>
            <person name="Symeonidi A."/>
            <person name="Elias M."/>
            <person name="Eveleigh R.J."/>
            <person name="Herman E.K."/>
            <person name="Klute M.J."/>
            <person name="Nakayama T."/>
            <person name="Obornik M."/>
            <person name="Reyes-Prieto A."/>
            <person name="Armbrust E.V."/>
            <person name="Aves S.J."/>
            <person name="Beiko R.G."/>
            <person name="Coutinho P."/>
            <person name="Dacks J.B."/>
            <person name="Durnford D.G."/>
            <person name="Fast N.M."/>
            <person name="Green B.R."/>
            <person name="Grisdale C.J."/>
            <person name="Hempel F."/>
            <person name="Henrissat B."/>
            <person name="Hoppner M.P."/>
            <person name="Ishida K."/>
            <person name="Kim E."/>
            <person name="Koreny L."/>
            <person name="Kroth P.G."/>
            <person name="Liu Y."/>
            <person name="Malik S.B."/>
            <person name="Maier U.G."/>
            <person name="McRose D."/>
            <person name="Mock T."/>
            <person name="Neilson J.A."/>
            <person name="Onodera N.T."/>
            <person name="Poole A.M."/>
            <person name="Pritham E.J."/>
            <person name="Richards T.A."/>
            <person name="Rocap G."/>
            <person name="Roy S.W."/>
            <person name="Sarai C."/>
            <person name="Schaack S."/>
            <person name="Shirato S."/>
            <person name="Slamovits C.H."/>
            <person name="Spencer D.F."/>
            <person name="Suzuki S."/>
            <person name="Worden A.Z."/>
            <person name="Zauner S."/>
            <person name="Barry K."/>
            <person name="Bell C."/>
            <person name="Bharti A.K."/>
            <person name="Crow J.A."/>
            <person name="Grimwood J."/>
            <person name="Kramer R."/>
            <person name="Lindquist E."/>
            <person name="Lucas S."/>
            <person name="Salamov A."/>
            <person name="McFadden G.I."/>
            <person name="Lane C.E."/>
            <person name="Keeling P.J."/>
            <person name="Gray M.W."/>
            <person name="Grigoriev I.V."/>
            <person name="Archibald J.M."/>
        </authorList>
    </citation>
    <scope>NUCLEOTIDE SEQUENCE</scope>
    <source>
        <strain evidence="4 6">CCMP2712</strain>
    </source>
</reference>
<dbReference type="PaxDb" id="55529-EKX34436"/>
<dbReference type="STRING" id="905079.L1IDU4"/>
<name>L1IDU4_GUITC</name>
<dbReference type="EnsemblProtists" id="EKX34436">
    <property type="protein sequence ID" value="EKX34436"/>
    <property type="gene ID" value="GUITHDRAFT_166205"/>
</dbReference>
<dbReference type="HOGENOM" id="CLU_379231_0_0_1"/>
<keyword evidence="6" id="KW-1185">Reference proteome</keyword>
<evidence type="ECO:0000313" key="5">
    <source>
        <dbReference type="EnsemblProtists" id="EKX34436"/>
    </source>
</evidence>
<keyword evidence="2" id="KW-0812">Transmembrane</keyword>
<dbReference type="AlphaFoldDB" id="L1IDU4"/>
<feature type="signal peptide" evidence="3">
    <location>
        <begin position="1"/>
        <end position="23"/>
    </location>
</feature>
<dbReference type="GO" id="GO:0005743">
    <property type="term" value="C:mitochondrial inner membrane"/>
    <property type="evidence" value="ECO:0007669"/>
    <property type="project" value="InterPro"/>
</dbReference>
<keyword evidence="2" id="KW-0472">Membrane</keyword>
<evidence type="ECO:0000256" key="1">
    <source>
        <dbReference type="SAM" id="MobiDB-lite"/>
    </source>
</evidence>
<proteinExistence type="predicted"/>
<feature type="region of interest" description="Disordered" evidence="1">
    <location>
        <begin position="102"/>
        <end position="142"/>
    </location>
</feature>
<dbReference type="eggNOG" id="KOG1043">
    <property type="taxonomic scope" value="Eukaryota"/>
</dbReference>
<feature type="chain" id="PRO_5008769941" evidence="3">
    <location>
        <begin position="24"/>
        <end position="731"/>
    </location>
</feature>
<evidence type="ECO:0000313" key="4">
    <source>
        <dbReference type="EMBL" id="EKX34436.1"/>
    </source>
</evidence>
<keyword evidence="2" id="KW-1133">Transmembrane helix</keyword>
<dbReference type="GeneID" id="17291207"/>
<gene>
    <name evidence="4" type="ORF">GUITHDRAFT_166205</name>
</gene>